<dbReference type="GO" id="GO:0005829">
    <property type="term" value="C:cytosol"/>
    <property type="evidence" value="ECO:0007669"/>
    <property type="project" value="TreeGrafter"/>
</dbReference>
<proteinExistence type="inferred from homology"/>
<dbReference type="InterPro" id="IPR013221">
    <property type="entry name" value="Mur_ligase_cen"/>
</dbReference>
<evidence type="ECO:0000256" key="4">
    <source>
        <dbReference type="ARBA" id="ARBA00023235"/>
    </source>
</evidence>
<dbReference type="CDD" id="cd00430">
    <property type="entry name" value="PLPDE_III_AR"/>
    <property type="match status" value="1"/>
</dbReference>
<feature type="binding site" evidence="5 7">
    <location>
        <position position="768"/>
    </location>
    <ligand>
        <name>substrate</name>
    </ligand>
</feature>
<comment type="pathway">
    <text evidence="5">Amino-acid biosynthesis; D-alanine biosynthesis; D-alanine from L-alanine: step 1/1.</text>
</comment>
<dbReference type="SMART" id="SM01005">
    <property type="entry name" value="Ala_racemase_C"/>
    <property type="match status" value="1"/>
</dbReference>
<dbReference type="Gene3D" id="3.40.1390.10">
    <property type="entry name" value="MurE/MurF, N-terminal domain"/>
    <property type="match status" value="1"/>
</dbReference>
<feature type="domain" description="Alanine racemase C-terminal" evidence="8">
    <location>
        <begin position="698"/>
        <end position="822"/>
    </location>
</feature>
<dbReference type="InterPro" id="IPR035911">
    <property type="entry name" value="MurE/MurF_N"/>
</dbReference>
<comment type="similarity">
    <text evidence="5">Belongs to the alanine racemase family.</text>
</comment>
<comment type="function">
    <text evidence="5">Catalyzes the interconversion of L-alanine and D-alanine. May also act on other amino acids.</text>
</comment>
<organism evidence="9 10">
    <name type="scientific">Runella defluvii</name>
    <dbReference type="NCBI Taxonomy" id="370973"/>
    <lineage>
        <taxon>Bacteria</taxon>
        <taxon>Pseudomonadati</taxon>
        <taxon>Bacteroidota</taxon>
        <taxon>Cytophagia</taxon>
        <taxon>Cytophagales</taxon>
        <taxon>Spirosomataceae</taxon>
        <taxon>Runella</taxon>
    </lineage>
</organism>
<feature type="modified residue" description="N6-(pyridoxal phosphate)lysine" evidence="5 6">
    <location>
        <position position="492"/>
    </location>
</feature>
<evidence type="ECO:0000256" key="1">
    <source>
        <dbReference type="ARBA" id="ARBA00000316"/>
    </source>
</evidence>
<sequence>MTTTTFLHTPIETSATYLLTDSRQLVFPNQTLFFAIKGQHHDGHHYLGDLYQKGVRQFVVEQKALTNALTDQLESFEDAQIWEVDNSIKALQELAKRHRAQFEIPVVGITGSNGKTIVKEWLSQLMSNDFRIAKSPKSYNSQIGVPLSVWQLNENHTLGIFEAGISQSHEMKALQEIIRPTIGIFTNIGSAHDEGFRSRKQKATEKLRLFTQSQQLIYRADYADIDEEIRLILKPVNPNCELISWGTSESCTVNVDWHKDATQTYIVMKSEVSKFDDQLFSVPFTDDASVENLVHCLILMLQMGIPSGEIRQRISRLKPISMRLELKEGINECYLIDDTYNNDLVGLSIALNFLGQQEQRPQKCAILSDLLQTGQKEEELYAQINTLLQQKGVEKLVAIGDAFARNAHLISIPADFYPNTSEFLGSLDTNAFKDAIVLIKGARPFQFERIVNRLQQRVHGTVLEINLDALTHNLNFYRNRVGNDTRIMVMVKAFAYGSGSAEVAQLLQFHRVDYLAVAYTDEGVTLRQNGIELPIMVMNPSLSTFDKLLECQLEPEIYSHKILAEWLEFITEKPSAAHLPIHLKLDTGMHRLGFTEADLPRLIERLAQYPTLKVASIFSHLVGADEAIHNDFSRLQYERFVAGAAQLEAALGYRPLRHILNSAGIVRFPDYKLDMVRLGIGLYGVEVNRQEQRLLQQIGRFKTVVSQVKHLPAGETIGYSRTGVLEKASSIATIAIGYADGYDRRFSKGVGKVLINGALCPVVGNVCMDMTMVDSTGVLVEEGDEVIIFGTELPIYTLSDQIGTISYEILTGISERVKRVFYKE</sequence>
<feature type="active site" description="Proton acceptor; specific for D-alanine" evidence="5">
    <location>
        <position position="492"/>
    </location>
</feature>
<feature type="active site" description="Proton acceptor; specific for L-alanine" evidence="5">
    <location>
        <position position="719"/>
    </location>
</feature>
<reference evidence="9 10" key="1">
    <citation type="submission" date="2020-08" db="EMBL/GenBank/DDBJ databases">
        <title>Genomic Encyclopedia of Type Strains, Phase IV (KMG-IV): sequencing the most valuable type-strain genomes for metagenomic binning, comparative biology and taxonomic classification.</title>
        <authorList>
            <person name="Goeker M."/>
        </authorList>
    </citation>
    <scope>NUCLEOTIDE SEQUENCE [LARGE SCALE GENOMIC DNA]</scope>
    <source>
        <strain evidence="9 10">DSM 17976</strain>
    </source>
</reference>
<protein>
    <recommendedName>
        <fullName evidence="5">Alanine racemase</fullName>
        <ecNumber evidence="5">5.1.1.1</ecNumber>
    </recommendedName>
</protein>
<evidence type="ECO:0000256" key="5">
    <source>
        <dbReference type="HAMAP-Rule" id="MF_01201"/>
    </source>
</evidence>
<dbReference type="SUPFAM" id="SSF51419">
    <property type="entry name" value="PLP-binding barrel"/>
    <property type="match status" value="1"/>
</dbReference>
<keyword evidence="10" id="KW-1185">Reference proteome</keyword>
<dbReference type="Gene3D" id="3.20.20.10">
    <property type="entry name" value="Alanine racemase"/>
    <property type="match status" value="1"/>
</dbReference>
<feature type="binding site" evidence="5 7">
    <location>
        <position position="591"/>
    </location>
    <ligand>
        <name>substrate</name>
    </ligand>
</feature>
<keyword evidence="4 5" id="KW-0413">Isomerase</keyword>
<dbReference type="Gene3D" id="3.90.190.20">
    <property type="entry name" value="Mur ligase, C-terminal domain"/>
    <property type="match status" value="1"/>
</dbReference>
<dbReference type="SUPFAM" id="SSF50621">
    <property type="entry name" value="Alanine racemase C-terminal domain-like"/>
    <property type="match status" value="1"/>
</dbReference>
<dbReference type="SUPFAM" id="SSF53244">
    <property type="entry name" value="MurD-like peptide ligases, peptide-binding domain"/>
    <property type="match status" value="1"/>
</dbReference>
<evidence type="ECO:0000256" key="7">
    <source>
        <dbReference type="PIRSR" id="PIRSR600821-52"/>
    </source>
</evidence>
<dbReference type="InterPro" id="IPR001608">
    <property type="entry name" value="Ala_racemase_N"/>
</dbReference>
<dbReference type="Gene3D" id="3.40.1190.10">
    <property type="entry name" value="Mur-like, catalytic domain"/>
    <property type="match status" value="1"/>
</dbReference>
<dbReference type="HAMAP" id="MF_01201">
    <property type="entry name" value="Ala_racemase"/>
    <property type="match status" value="1"/>
</dbReference>
<comment type="caution">
    <text evidence="9">The sequence shown here is derived from an EMBL/GenBank/DDBJ whole genome shotgun (WGS) entry which is preliminary data.</text>
</comment>
<dbReference type="SUPFAM" id="SSF63418">
    <property type="entry name" value="MurE/MurF N-terminal domain"/>
    <property type="match status" value="1"/>
</dbReference>
<name>A0A7W5ZGN0_9BACT</name>
<dbReference type="InterPro" id="IPR036565">
    <property type="entry name" value="Mur-like_cat_sf"/>
</dbReference>
<dbReference type="PANTHER" id="PTHR30511">
    <property type="entry name" value="ALANINE RACEMASE"/>
    <property type="match status" value="1"/>
</dbReference>
<dbReference type="InterPro" id="IPR036615">
    <property type="entry name" value="Mur_ligase_C_dom_sf"/>
</dbReference>
<dbReference type="Pfam" id="PF00842">
    <property type="entry name" value="Ala_racemase_C"/>
    <property type="match status" value="1"/>
</dbReference>
<dbReference type="Proteomes" id="UP000541352">
    <property type="component" value="Unassembled WGS sequence"/>
</dbReference>
<dbReference type="GO" id="GO:0008784">
    <property type="term" value="F:alanine racemase activity"/>
    <property type="evidence" value="ECO:0007669"/>
    <property type="project" value="UniProtKB-UniRule"/>
</dbReference>
<evidence type="ECO:0000256" key="6">
    <source>
        <dbReference type="PIRSR" id="PIRSR600821-50"/>
    </source>
</evidence>
<dbReference type="UniPathway" id="UPA00042">
    <property type="reaction ID" value="UER00497"/>
</dbReference>
<accession>A0A7W5ZGN0</accession>
<dbReference type="InterPro" id="IPR011079">
    <property type="entry name" value="Ala_racemase_C"/>
</dbReference>
<dbReference type="Gene3D" id="2.40.37.10">
    <property type="entry name" value="Lyase, Ornithine Decarboxylase, Chain A, domain 1"/>
    <property type="match status" value="1"/>
</dbReference>
<dbReference type="InterPro" id="IPR029066">
    <property type="entry name" value="PLP-binding_barrel"/>
</dbReference>
<evidence type="ECO:0000259" key="8">
    <source>
        <dbReference type="SMART" id="SM01005"/>
    </source>
</evidence>
<dbReference type="EC" id="5.1.1.1" evidence="5"/>
<dbReference type="FunFam" id="3.20.20.10:FF:000002">
    <property type="entry name" value="Alanine racemase"/>
    <property type="match status" value="1"/>
</dbReference>
<dbReference type="Pfam" id="PF01168">
    <property type="entry name" value="Ala_racemase_N"/>
    <property type="match status" value="1"/>
</dbReference>
<dbReference type="AlphaFoldDB" id="A0A7W5ZGN0"/>
<dbReference type="RefSeq" id="WP_183971601.1">
    <property type="nucleotide sequence ID" value="NZ_JACIBY010000001.1"/>
</dbReference>
<dbReference type="GO" id="GO:0005524">
    <property type="term" value="F:ATP binding"/>
    <property type="evidence" value="ECO:0007669"/>
    <property type="project" value="InterPro"/>
</dbReference>
<dbReference type="Pfam" id="PF08245">
    <property type="entry name" value="Mur_ligase_M"/>
    <property type="match status" value="1"/>
</dbReference>
<evidence type="ECO:0000256" key="2">
    <source>
        <dbReference type="ARBA" id="ARBA00001933"/>
    </source>
</evidence>
<dbReference type="GO" id="GO:0030632">
    <property type="term" value="P:D-alanine biosynthetic process"/>
    <property type="evidence" value="ECO:0007669"/>
    <property type="project" value="UniProtKB-UniRule"/>
</dbReference>
<dbReference type="NCBIfam" id="TIGR00492">
    <property type="entry name" value="alr"/>
    <property type="match status" value="1"/>
</dbReference>
<comment type="catalytic activity">
    <reaction evidence="1 5">
        <text>L-alanine = D-alanine</text>
        <dbReference type="Rhea" id="RHEA:20249"/>
        <dbReference type="ChEBI" id="CHEBI:57416"/>
        <dbReference type="ChEBI" id="CHEBI:57972"/>
        <dbReference type="EC" id="5.1.1.1"/>
    </reaction>
</comment>
<dbReference type="EMBL" id="JACIBY010000001">
    <property type="protein sequence ID" value="MBB3836840.1"/>
    <property type="molecule type" value="Genomic_DNA"/>
</dbReference>
<dbReference type="SUPFAM" id="SSF53623">
    <property type="entry name" value="MurD-like peptide ligases, catalytic domain"/>
    <property type="match status" value="1"/>
</dbReference>
<comment type="cofactor">
    <cofactor evidence="2 5 6">
        <name>pyridoxal 5'-phosphate</name>
        <dbReference type="ChEBI" id="CHEBI:597326"/>
    </cofactor>
</comment>
<dbReference type="PANTHER" id="PTHR30511:SF0">
    <property type="entry name" value="ALANINE RACEMASE, CATABOLIC-RELATED"/>
    <property type="match status" value="1"/>
</dbReference>
<dbReference type="GO" id="GO:0016881">
    <property type="term" value="F:acid-amino acid ligase activity"/>
    <property type="evidence" value="ECO:0007669"/>
    <property type="project" value="InterPro"/>
</dbReference>
<dbReference type="GO" id="GO:0030170">
    <property type="term" value="F:pyridoxal phosphate binding"/>
    <property type="evidence" value="ECO:0007669"/>
    <property type="project" value="UniProtKB-UniRule"/>
</dbReference>
<dbReference type="InterPro" id="IPR000821">
    <property type="entry name" value="Ala_racemase"/>
</dbReference>
<gene>
    <name evidence="9" type="ORF">FHS57_000822</name>
</gene>
<evidence type="ECO:0000313" key="10">
    <source>
        <dbReference type="Proteomes" id="UP000541352"/>
    </source>
</evidence>
<dbReference type="InterPro" id="IPR009006">
    <property type="entry name" value="Ala_racemase/Decarboxylase_C"/>
</dbReference>
<evidence type="ECO:0000256" key="3">
    <source>
        <dbReference type="ARBA" id="ARBA00022898"/>
    </source>
</evidence>
<keyword evidence="3 5" id="KW-0663">Pyridoxal phosphate</keyword>
<dbReference type="NCBIfam" id="NF008897">
    <property type="entry name" value="PRK11930.1"/>
    <property type="match status" value="1"/>
</dbReference>
<evidence type="ECO:0000313" key="9">
    <source>
        <dbReference type="EMBL" id="MBB3836840.1"/>
    </source>
</evidence>
<dbReference type="PRINTS" id="PR00992">
    <property type="entry name" value="ALARACEMASE"/>
</dbReference>